<dbReference type="AlphaFoldDB" id="A0A7L4WCW5"/>
<evidence type="ECO:0000313" key="3">
    <source>
        <dbReference type="Proteomes" id="UP000516280"/>
    </source>
</evidence>
<evidence type="ECO:0000256" key="1">
    <source>
        <dbReference type="SAM" id="Phobius"/>
    </source>
</evidence>
<dbReference type="RefSeq" id="WP_109835127.1">
    <property type="nucleotide sequence ID" value="NZ_JASMRC010000006.1"/>
</dbReference>
<gene>
    <name evidence="2" type="ORF">BHS01_01820</name>
</gene>
<keyword evidence="1" id="KW-0472">Membrane</keyword>
<reference evidence="2 3" key="1">
    <citation type="submission" date="2016-09" db="EMBL/GenBank/DDBJ databases">
        <title>Lactic acid bacteria from MAP meat Genome sequencing and assembly.</title>
        <authorList>
            <person name="Behr J."/>
            <person name="Hilgarth M."/>
            <person name="Vogel R.F."/>
        </authorList>
    </citation>
    <scope>NUCLEOTIDE SEQUENCE [LARGE SCALE GENOMIC DNA]</scope>
    <source>
        <strain evidence="2 3">TMW21615</strain>
    </source>
</reference>
<name>A0A7L4WCW5_9LACT</name>
<feature type="transmembrane region" description="Helical" evidence="1">
    <location>
        <begin position="53"/>
        <end position="70"/>
    </location>
</feature>
<dbReference type="EMBL" id="CP017195">
    <property type="protein sequence ID" value="QDJ27381.1"/>
    <property type="molecule type" value="Genomic_DNA"/>
</dbReference>
<feature type="transmembrane region" description="Helical" evidence="1">
    <location>
        <begin position="27"/>
        <end position="46"/>
    </location>
</feature>
<organism evidence="2 3">
    <name type="scientific">Pseudolactococcus paracarnosus</name>
    <dbReference type="NCBI Taxonomy" id="2749962"/>
    <lineage>
        <taxon>Bacteria</taxon>
        <taxon>Bacillati</taxon>
        <taxon>Bacillota</taxon>
        <taxon>Bacilli</taxon>
        <taxon>Lactobacillales</taxon>
        <taxon>Streptococcaceae</taxon>
        <taxon>Pseudolactococcus</taxon>
    </lineage>
</organism>
<protein>
    <submittedName>
        <fullName evidence="2">Uncharacterized protein</fullName>
    </submittedName>
</protein>
<evidence type="ECO:0000313" key="2">
    <source>
        <dbReference type="EMBL" id="QDJ27381.1"/>
    </source>
</evidence>
<dbReference type="KEGG" id="lpaa:BHS01_01820"/>
<accession>A0A7L4WCW5</accession>
<proteinExistence type="predicted"/>
<dbReference type="Proteomes" id="UP000516280">
    <property type="component" value="Chromosome"/>
</dbReference>
<keyword evidence="1" id="KW-1133">Transmembrane helix</keyword>
<sequence>MILFAICMLMLGTYLQEAIFPKLPSAISRYSGFVISAIIVLLLYVLRIPVLSQYPSFSLVLLAFGVFIFLTDK</sequence>
<keyword evidence="1" id="KW-0812">Transmembrane</keyword>